<dbReference type="InterPro" id="IPR000253">
    <property type="entry name" value="FHA_dom"/>
</dbReference>
<dbReference type="CDD" id="cd00059">
    <property type="entry name" value="FH_FOX"/>
    <property type="match status" value="1"/>
</dbReference>
<evidence type="ECO:0000256" key="5">
    <source>
        <dbReference type="ARBA" id="ARBA00023242"/>
    </source>
</evidence>
<evidence type="ECO:0000256" key="7">
    <source>
        <dbReference type="SAM" id="MobiDB-lite"/>
    </source>
</evidence>
<dbReference type="Gene3D" id="1.10.10.10">
    <property type="entry name" value="Winged helix-like DNA-binding domain superfamily/Winged helix DNA-binding domain"/>
    <property type="match status" value="1"/>
</dbReference>
<keyword evidence="5 6" id="KW-0539">Nucleus</keyword>
<sequence length="819" mass="88688">MPPASARGRRSRKDTDLPKPDMSMQDVQDDIHTPTRKRRKVNGLDTNASIQSSSKHRQSTDTEETVDNAALDPDAEEEPHNFADEVIRHLRVASYSAAVVQQYNNSVVDSSAQAFAKIAGRDWTFYVSKLHVGIGRPNARKSIMPDSEDIQGSPAAPGVDIDLGPDQQISRMHAEILFNHDKGTWHLKINGRNGGYLDDKRLERGSITLLHSGHVVNVLGTQMMFLLPGVSPIVHPSIQKQLNAEEEDEDDTETELKAELPLPPPSSSRKSGRNVKYLPAAHPPGSSSRGAGAPSSQNGPGTPLGKFKDVLQPKTKISPSYHRGVMMESTEEIDYSLDVARDIKPPHSYAAMIGQAILSTPEEKATLAKIYEYIKDKYAYFRHSGQGWQNSIRHNLSLSKMFEKVPRRTDEPGKGMKWQIVGEHREEFMKKNMQPSRRARNIGSSTPNSPATMSGPVAQTERLMGAIGEPSSATRKKRLRSITPPLSSYPVATESYTPDRGPQASFLTSGPLAPLPVTNTPPTGPMSLTPSLDRSGSDRGVGNTPGQNRMPPNGMNTASFNSPPTLAMGNTPFEGPPGTHLFTPLPVKSRPLAAVQSTCKAPSFYAKDLFSSPAPFWKFANVGSTPARLPELSPFKAENQGDDTTSPIKISAEAEPAQDKENDKIDEDVQPSSPPLVTAGSNDNDVSPTRTVSRPVSRSVASTSIQPSFAVSVEQGVETQSTEKDAQDSKDDQAPAPEGSATPSRSITVAQESTSPIPTYPKPLPAMLAMNGGGPLGPRVSSYSHPDTEEDEDGDIDLTRGFEKIGSFHQTMQTNGVAR</sequence>
<feature type="region of interest" description="Disordered" evidence="7">
    <location>
        <begin position="1"/>
        <end position="78"/>
    </location>
</feature>
<dbReference type="InterPro" id="IPR036390">
    <property type="entry name" value="WH_DNA-bd_sf"/>
</dbReference>
<dbReference type="Pfam" id="PF00250">
    <property type="entry name" value="Forkhead"/>
    <property type="match status" value="1"/>
</dbReference>
<dbReference type="Proteomes" id="UP000799302">
    <property type="component" value="Unassembled WGS sequence"/>
</dbReference>
<comment type="subcellular location">
    <subcellularLocation>
        <location evidence="1 6">Nucleus</location>
    </subcellularLocation>
</comment>
<evidence type="ECO:0000313" key="11">
    <source>
        <dbReference type="Proteomes" id="UP000799302"/>
    </source>
</evidence>
<dbReference type="InterPro" id="IPR001766">
    <property type="entry name" value="Fork_head_dom"/>
</dbReference>
<proteinExistence type="predicted"/>
<feature type="compositionally biased region" description="Polar residues" evidence="7">
    <location>
        <begin position="741"/>
        <end position="757"/>
    </location>
</feature>
<keyword evidence="11" id="KW-1185">Reference proteome</keyword>
<dbReference type="SMART" id="SM00240">
    <property type="entry name" value="FHA"/>
    <property type="match status" value="1"/>
</dbReference>
<feature type="region of interest" description="Disordered" evidence="7">
    <location>
        <begin position="652"/>
        <end position="795"/>
    </location>
</feature>
<dbReference type="AlphaFoldDB" id="A0A6A6U3K8"/>
<evidence type="ECO:0000256" key="2">
    <source>
        <dbReference type="ARBA" id="ARBA00023015"/>
    </source>
</evidence>
<dbReference type="GO" id="GO:0000981">
    <property type="term" value="F:DNA-binding transcription factor activity, RNA polymerase II-specific"/>
    <property type="evidence" value="ECO:0007669"/>
    <property type="project" value="TreeGrafter"/>
</dbReference>
<dbReference type="PRINTS" id="PR00053">
    <property type="entry name" value="FORKHEAD"/>
</dbReference>
<dbReference type="PANTHER" id="PTHR45881:SF1">
    <property type="entry name" value="FORK HEAD PROTEIN HOMOLOG 2"/>
    <property type="match status" value="1"/>
</dbReference>
<reference evidence="10" key="1">
    <citation type="journal article" date="2020" name="Stud. Mycol.">
        <title>101 Dothideomycetes genomes: a test case for predicting lifestyles and emergence of pathogens.</title>
        <authorList>
            <person name="Haridas S."/>
            <person name="Albert R."/>
            <person name="Binder M."/>
            <person name="Bloem J."/>
            <person name="Labutti K."/>
            <person name="Salamov A."/>
            <person name="Andreopoulos B."/>
            <person name="Baker S."/>
            <person name="Barry K."/>
            <person name="Bills G."/>
            <person name="Bluhm B."/>
            <person name="Cannon C."/>
            <person name="Castanera R."/>
            <person name="Culley D."/>
            <person name="Daum C."/>
            <person name="Ezra D."/>
            <person name="Gonzalez J."/>
            <person name="Henrissat B."/>
            <person name="Kuo A."/>
            <person name="Liang C."/>
            <person name="Lipzen A."/>
            <person name="Lutzoni F."/>
            <person name="Magnuson J."/>
            <person name="Mondo S."/>
            <person name="Nolan M."/>
            <person name="Ohm R."/>
            <person name="Pangilinan J."/>
            <person name="Park H.-J."/>
            <person name="Ramirez L."/>
            <person name="Alfaro M."/>
            <person name="Sun H."/>
            <person name="Tritt A."/>
            <person name="Yoshinaga Y."/>
            <person name="Zwiers L.-H."/>
            <person name="Turgeon B."/>
            <person name="Goodwin S."/>
            <person name="Spatafora J."/>
            <person name="Crous P."/>
            <person name="Grigoriev I."/>
        </authorList>
    </citation>
    <scope>NUCLEOTIDE SEQUENCE</scope>
    <source>
        <strain evidence="10">CBS 115976</strain>
    </source>
</reference>
<evidence type="ECO:0000256" key="4">
    <source>
        <dbReference type="ARBA" id="ARBA00023163"/>
    </source>
</evidence>
<dbReference type="CDD" id="cd22701">
    <property type="entry name" value="FHA_FKH1-like"/>
    <property type="match status" value="1"/>
</dbReference>
<gene>
    <name evidence="10" type="ORF">BT63DRAFT_427279</name>
</gene>
<dbReference type="InterPro" id="IPR008984">
    <property type="entry name" value="SMAD_FHA_dom_sf"/>
</dbReference>
<dbReference type="EMBL" id="MU004238">
    <property type="protein sequence ID" value="KAF2666869.1"/>
    <property type="molecule type" value="Genomic_DNA"/>
</dbReference>
<feature type="compositionally biased region" description="Low complexity" evidence="7">
    <location>
        <begin position="279"/>
        <end position="296"/>
    </location>
</feature>
<dbReference type="OrthoDB" id="5954824at2759"/>
<dbReference type="Gene3D" id="2.60.200.20">
    <property type="match status" value="1"/>
</dbReference>
<dbReference type="PROSITE" id="PS50006">
    <property type="entry name" value="FHA_DOMAIN"/>
    <property type="match status" value="1"/>
</dbReference>
<feature type="region of interest" description="Disordered" evidence="7">
    <location>
        <begin position="241"/>
        <end position="312"/>
    </location>
</feature>
<feature type="compositionally biased region" description="Polar residues" evidence="7">
    <location>
        <begin position="44"/>
        <end position="53"/>
    </location>
</feature>
<feature type="region of interest" description="Disordered" evidence="7">
    <location>
        <begin position="431"/>
        <end position="558"/>
    </location>
</feature>
<evidence type="ECO:0000256" key="3">
    <source>
        <dbReference type="ARBA" id="ARBA00023125"/>
    </source>
</evidence>
<dbReference type="SMART" id="SM00339">
    <property type="entry name" value="FH"/>
    <property type="match status" value="1"/>
</dbReference>
<dbReference type="PROSITE" id="PS00657">
    <property type="entry name" value="FORK_HEAD_1"/>
    <property type="match status" value="1"/>
</dbReference>
<organism evidence="10 11">
    <name type="scientific">Microthyrium microscopicum</name>
    <dbReference type="NCBI Taxonomy" id="703497"/>
    <lineage>
        <taxon>Eukaryota</taxon>
        <taxon>Fungi</taxon>
        <taxon>Dikarya</taxon>
        <taxon>Ascomycota</taxon>
        <taxon>Pezizomycotina</taxon>
        <taxon>Dothideomycetes</taxon>
        <taxon>Dothideomycetes incertae sedis</taxon>
        <taxon>Microthyriales</taxon>
        <taxon>Microthyriaceae</taxon>
        <taxon>Microthyrium</taxon>
    </lineage>
</organism>
<name>A0A6A6U3K8_9PEZI</name>
<dbReference type="InterPro" id="IPR030456">
    <property type="entry name" value="TF_fork_head_CS_2"/>
</dbReference>
<dbReference type="SUPFAM" id="SSF46785">
    <property type="entry name" value="Winged helix' DNA-binding domain"/>
    <property type="match status" value="1"/>
</dbReference>
<dbReference type="GO" id="GO:0000978">
    <property type="term" value="F:RNA polymerase II cis-regulatory region sequence-specific DNA binding"/>
    <property type="evidence" value="ECO:0007669"/>
    <property type="project" value="TreeGrafter"/>
</dbReference>
<feature type="compositionally biased region" description="Basic and acidic residues" evidence="7">
    <location>
        <begin position="721"/>
        <end position="733"/>
    </location>
</feature>
<dbReference type="InterPro" id="IPR018122">
    <property type="entry name" value="TF_fork_head_CS_1"/>
</dbReference>
<dbReference type="Pfam" id="PF00498">
    <property type="entry name" value="FHA"/>
    <property type="match status" value="1"/>
</dbReference>
<protein>
    <submittedName>
        <fullName evidence="10">Uncharacterized protein</fullName>
    </submittedName>
</protein>
<feature type="compositionally biased region" description="Polar residues" evidence="7">
    <location>
        <begin position="442"/>
        <end position="452"/>
    </location>
</feature>
<keyword evidence="2" id="KW-0805">Transcription regulation</keyword>
<feature type="compositionally biased region" description="Polar residues" evidence="7">
    <location>
        <begin position="517"/>
        <end position="534"/>
    </location>
</feature>
<evidence type="ECO:0000259" key="8">
    <source>
        <dbReference type="PROSITE" id="PS50006"/>
    </source>
</evidence>
<feature type="compositionally biased region" description="Acidic residues" evidence="7">
    <location>
        <begin position="244"/>
        <end position="253"/>
    </location>
</feature>
<keyword evidence="3 6" id="KW-0238">DNA-binding</keyword>
<dbReference type="PROSITE" id="PS00658">
    <property type="entry name" value="FORK_HEAD_2"/>
    <property type="match status" value="1"/>
</dbReference>
<evidence type="ECO:0000256" key="6">
    <source>
        <dbReference type="PROSITE-ProRule" id="PRU00089"/>
    </source>
</evidence>
<evidence type="ECO:0000313" key="10">
    <source>
        <dbReference type="EMBL" id="KAF2666869.1"/>
    </source>
</evidence>
<feature type="compositionally biased region" description="Polar residues" evidence="7">
    <location>
        <begin position="679"/>
        <end position="709"/>
    </location>
</feature>
<keyword evidence="4" id="KW-0804">Transcription</keyword>
<dbReference type="FunFam" id="1.10.10.10:FF:000030">
    <property type="entry name" value="Forkhead box protein K2"/>
    <property type="match status" value="1"/>
</dbReference>
<feature type="DNA-binding region" description="Fork-head" evidence="6">
    <location>
        <begin position="344"/>
        <end position="440"/>
    </location>
</feature>
<feature type="domain" description="FHA" evidence="8">
    <location>
        <begin position="132"/>
        <end position="202"/>
    </location>
</feature>
<dbReference type="SUPFAM" id="SSF49879">
    <property type="entry name" value="SMAD/FHA domain"/>
    <property type="match status" value="1"/>
</dbReference>
<dbReference type="PANTHER" id="PTHR45881">
    <property type="entry name" value="CHECKPOINT SUPPRESSOR 1-LIKE, ISOFORM A-RELATED"/>
    <property type="match status" value="1"/>
</dbReference>
<dbReference type="GO" id="GO:0005634">
    <property type="term" value="C:nucleus"/>
    <property type="evidence" value="ECO:0007669"/>
    <property type="project" value="UniProtKB-SubCell"/>
</dbReference>
<evidence type="ECO:0000259" key="9">
    <source>
        <dbReference type="PROSITE" id="PS50039"/>
    </source>
</evidence>
<dbReference type="InterPro" id="IPR036388">
    <property type="entry name" value="WH-like_DNA-bd_sf"/>
</dbReference>
<feature type="domain" description="Fork-head" evidence="9">
    <location>
        <begin position="344"/>
        <end position="440"/>
    </location>
</feature>
<evidence type="ECO:0000256" key="1">
    <source>
        <dbReference type="ARBA" id="ARBA00004123"/>
    </source>
</evidence>
<dbReference type="PROSITE" id="PS50039">
    <property type="entry name" value="FORK_HEAD_3"/>
    <property type="match status" value="1"/>
</dbReference>
<accession>A0A6A6U3K8</accession>